<dbReference type="GO" id="GO:0006888">
    <property type="term" value="P:endoplasmic reticulum to Golgi vesicle-mediated transport"/>
    <property type="evidence" value="ECO:0007669"/>
    <property type="project" value="InterPro"/>
</dbReference>
<evidence type="ECO:0000313" key="8">
    <source>
        <dbReference type="EMBL" id="NDV36707.1"/>
    </source>
</evidence>
<feature type="transmembrane region" description="Helical" evidence="6">
    <location>
        <begin position="148"/>
        <end position="165"/>
    </location>
</feature>
<keyword evidence="3 6" id="KW-0812">Transmembrane</keyword>
<evidence type="ECO:0000256" key="6">
    <source>
        <dbReference type="RuleBase" id="RU361264"/>
    </source>
</evidence>
<feature type="transmembrane region" description="Helical" evidence="6">
    <location>
        <begin position="93"/>
        <end position="111"/>
    </location>
</feature>
<comment type="similarity">
    <text evidence="2 6">Belongs to the YIP1 family.</text>
</comment>
<dbReference type="Pfam" id="PF04893">
    <property type="entry name" value="Yip1"/>
    <property type="match status" value="1"/>
</dbReference>
<dbReference type="InterPro" id="IPR045231">
    <property type="entry name" value="Yip1/4-like"/>
</dbReference>
<dbReference type="PANTHER" id="PTHR21236:SF2">
    <property type="entry name" value="PROTEIN YIPF"/>
    <property type="match status" value="1"/>
</dbReference>
<sequence length="166" mass="18596">MLEELGINFDYIRRKSYAVLHPLKKDIDSDLLNDADLSGPFCFALLLGSILLLSGKWMFDYIYGFGAVGCISMYFLVNLMAVQNVDIYKTLSILGYCLLPMNLLAALSVVLSLGNVFGVAMAMVCISWCSYSAALLFTEQNDPEQKLLVFYPLVLYYTCFALLTIF</sequence>
<organism evidence="8">
    <name type="scientific">Arcella intermedia</name>
    <dbReference type="NCBI Taxonomy" id="1963864"/>
    <lineage>
        <taxon>Eukaryota</taxon>
        <taxon>Amoebozoa</taxon>
        <taxon>Tubulinea</taxon>
        <taxon>Elardia</taxon>
        <taxon>Arcellinida</taxon>
        <taxon>Sphaerothecina</taxon>
        <taxon>Arcellidae</taxon>
        <taxon>Arcella</taxon>
    </lineage>
</organism>
<dbReference type="EMBL" id="GIBP01007738">
    <property type="protein sequence ID" value="NDV36707.1"/>
    <property type="molecule type" value="Transcribed_RNA"/>
</dbReference>
<proteinExistence type="inferred from homology"/>
<dbReference type="GO" id="GO:0005802">
    <property type="term" value="C:trans-Golgi network"/>
    <property type="evidence" value="ECO:0007669"/>
    <property type="project" value="TreeGrafter"/>
</dbReference>
<evidence type="ECO:0000256" key="1">
    <source>
        <dbReference type="ARBA" id="ARBA00004141"/>
    </source>
</evidence>
<evidence type="ECO:0000256" key="2">
    <source>
        <dbReference type="ARBA" id="ARBA00010596"/>
    </source>
</evidence>
<feature type="transmembrane region" description="Helical" evidence="6">
    <location>
        <begin position="117"/>
        <end position="136"/>
    </location>
</feature>
<evidence type="ECO:0000256" key="3">
    <source>
        <dbReference type="ARBA" id="ARBA00022692"/>
    </source>
</evidence>
<feature type="domain" description="Yip1" evidence="7">
    <location>
        <begin position="32"/>
        <end position="162"/>
    </location>
</feature>
<dbReference type="GO" id="GO:0000139">
    <property type="term" value="C:Golgi membrane"/>
    <property type="evidence" value="ECO:0007669"/>
    <property type="project" value="UniProtKB-SubCell"/>
</dbReference>
<evidence type="ECO:0000256" key="4">
    <source>
        <dbReference type="ARBA" id="ARBA00022989"/>
    </source>
</evidence>
<evidence type="ECO:0000259" key="7">
    <source>
        <dbReference type="Pfam" id="PF04893"/>
    </source>
</evidence>
<dbReference type="PANTHER" id="PTHR21236">
    <property type="entry name" value="GOLGI MEMBRANE PROTEIN YIP1"/>
    <property type="match status" value="1"/>
</dbReference>
<feature type="transmembrane region" description="Helical" evidence="6">
    <location>
        <begin position="37"/>
        <end position="55"/>
    </location>
</feature>
<comment type="subcellular location">
    <subcellularLocation>
        <location evidence="6">Golgi apparatus membrane</location>
        <topology evidence="6">Multi-pass membrane protein</topology>
    </subcellularLocation>
    <subcellularLocation>
        <location evidence="1">Membrane</location>
        <topology evidence="1">Multi-pass membrane protein</topology>
    </subcellularLocation>
</comment>
<accession>A0A6B2LIP4</accession>
<dbReference type="InterPro" id="IPR006977">
    <property type="entry name" value="Yip1_dom"/>
</dbReference>
<evidence type="ECO:0000256" key="5">
    <source>
        <dbReference type="ARBA" id="ARBA00023136"/>
    </source>
</evidence>
<dbReference type="AlphaFoldDB" id="A0A6B2LIP4"/>
<keyword evidence="5 6" id="KW-0472">Membrane</keyword>
<name>A0A6B2LIP4_9EUKA</name>
<protein>
    <recommendedName>
        <fullName evidence="6">Protein YIPF</fullName>
    </recommendedName>
</protein>
<keyword evidence="4 6" id="KW-1133">Transmembrane helix</keyword>
<feature type="transmembrane region" description="Helical" evidence="6">
    <location>
        <begin position="61"/>
        <end position="81"/>
    </location>
</feature>
<dbReference type="GO" id="GO:0048280">
    <property type="term" value="P:vesicle fusion with Golgi apparatus"/>
    <property type="evidence" value="ECO:0007669"/>
    <property type="project" value="TreeGrafter"/>
</dbReference>
<reference evidence="8" key="1">
    <citation type="journal article" date="2020" name="J. Eukaryot. Microbiol.">
        <title>De novo Sequencing, Assembly and Annotation of the Transcriptome for the Free-Living Testate Amoeba Arcella intermedia.</title>
        <authorList>
            <person name="Ribeiro G.M."/>
            <person name="Porfirio-Sousa A.L."/>
            <person name="Maurer-Alcala X.X."/>
            <person name="Katz L.A."/>
            <person name="Lahr D.J.G."/>
        </authorList>
    </citation>
    <scope>NUCLEOTIDE SEQUENCE</scope>
</reference>